<protein>
    <recommendedName>
        <fullName evidence="2">Zinc-ribbon domain-containing protein</fullName>
    </recommendedName>
</protein>
<evidence type="ECO:0000313" key="3">
    <source>
        <dbReference type="EMBL" id="GIO46276.1"/>
    </source>
</evidence>
<keyword evidence="1" id="KW-0472">Membrane</keyword>
<organism evidence="3 4">
    <name type="scientific">Paenibacillus azoreducens</name>
    <dbReference type="NCBI Taxonomy" id="116718"/>
    <lineage>
        <taxon>Bacteria</taxon>
        <taxon>Bacillati</taxon>
        <taxon>Bacillota</taxon>
        <taxon>Bacilli</taxon>
        <taxon>Bacillales</taxon>
        <taxon>Paenibacillaceae</taxon>
        <taxon>Paenibacillus</taxon>
    </lineage>
</organism>
<dbReference type="EMBL" id="BORT01000003">
    <property type="protein sequence ID" value="GIO46276.1"/>
    <property type="molecule type" value="Genomic_DNA"/>
</dbReference>
<accession>A0A919Y8V9</accession>
<gene>
    <name evidence="3" type="ORF">J34TS1_10410</name>
</gene>
<keyword evidence="1" id="KW-0812">Transmembrane</keyword>
<sequence length="259" mass="29185">MYCTNCNQILPDDSTFCNKCGHKVSESTLEISSGIETGTVTSIVSNNETSLNRKSKKKPIIISLVIIIIIAMISASYWYYNDKQQKEEAAAKAAMIQKYQNDISEAVIKIVAYSYISEKITNLYSTVWSGAIKARYGIQVNGKKAYSFNEAIKYQREELEDKGILKKVRENTQSVDALMKSLNNPPEEFQKAYGILVEMYGNYTQFADQADSPTGSLIEFNKKTNELSAGISKYYNQFKILLPNLDESKINDYIGSQDI</sequence>
<feature type="transmembrane region" description="Helical" evidence="1">
    <location>
        <begin position="60"/>
        <end position="80"/>
    </location>
</feature>
<dbReference type="Pfam" id="PF13240">
    <property type="entry name" value="Zn_Ribbon_1"/>
    <property type="match status" value="1"/>
</dbReference>
<keyword evidence="4" id="KW-1185">Reference proteome</keyword>
<comment type="caution">
    <text evidence="3">The sequence shown here is derived from an EMBL/GenBank/DDBJ whole genome shotgun (WGS) entry which is preliminary data.</text>
</comment>
<evidence type="ECO:0000259" key="2">
    <source>
        <dbReference type="Pfam" id="PF13240"/>
    </source>
</evidence>
<evidence type="ECO:0000256" key="1">
    <source>
        <dbReference type="SAM" id="Phobius"/>
    </source>
</evidence>
<dbReference type="InterPro" id="IPR026870">
    <property type="entry name" value="Zinc_ribbon_dom"/>
</dbReference>
<dbReference type="RefSeq" id="WP_212977318.1">
    <property type="nucleotide sequence ID" value="NZ_AP025343.1"/>
</dbReference>
<name>A0A919Y8V9_9BACL</name>
<dbReference type="AlphaFoldDB" id="A0A919Y8V9"/>
<feature type="domain" description="Zinc-ribbon" evidence="2">
    <location>
        <begin position="2"/>
        <end position="24"/>
    </location>
</feature>
<proteinExistence type="predicted"/>
<evidence type="ECO:0000313" key="4">
    <source>
        <dbReference type="Proteomes" id="UP000682811"/>
    </source>
</evidence>
<dbReference type="Proteomes" id="UP000682811">
    <property type="component" value="Unassembled WGS sequence"/>
</dbReference>
<keyword evidence="1" id="KW-1133">Transmembrane helix</keyword>
<reference evidence="3 4" key="1">
    <citation type="submission" date="2021-03" db="EMBL/GenBank/DDBJ databases">
        <title>Antimicrobial resistance genes in bacteria isolated from Japanese honey, and their potential for conferring macrolide and lincosamide resistance in the American foulbrood pathogen Paenibacillus larvae.</title>
        <authorList>
            <person name="Okamoto M."/>
            <person name="Kumagai M."/>
            <person name="Kanamori H."/>
            <person name="Takamatsu D."/>
        </authorList>
    </citation>
    <scope>NUCLEOTIDE SEQUENCE [LARGE SCALE GENOMIC DNA]</scope>
    <source>
        <strain evidence="3 4">J34TS1</strain>
    </source>
</reference>